<proteinExistence type="inferred from homology"/>
<dbReference type="CDD" id="cd01562">
    <property type="entry name" value="Thr-dehyd"/>
    <property type="match status" value="1"/>
</dbReference>
<dbReference type="GO" id="GO:0003941">
    <property type="term" value="F:L-serine ammonia-lyase activity"/>
    <property type="evidence" value="ECO:0007669"/>
    <property type="project" value="TreeGrafter"/>
</dbReference>
<dbReference type="InterPro" id="IPR036052">
    <property type="entry name" value="TrpB-like_PALP_sf"/>
</dbReference>
<dbReference type="CDD" id="cd01038">
    <property type="entry name" value="Endonuclease_DUF559"/>
    <property type="match status" value="1"/>
</dbReference>
<feature type="domain" description="DUF559" evidence="6">
    <location>
        <begin position="11"/>
        <end position="110"/>
    </location>
</feature>
<dbReference type="FunFam" id="3.40.50.1100:FF:000007">
    <property type="entry name" value="L-threonine dehydratase catabolic TdcB"/>
    <property type="match status" value="1"/>
</dbReference>
<dbReference type="SUPFAM" id="SSF52980">
    <property type="entry name" value="Restriction endonuclease-like"/>
    <property type="match status" value="1"/>
</dbReference>
<feature type="domain" description="Tryptophan synthase beta chain-like PALP" evidence="5">
    <location>
        <begin position="152"/>
        <end position="439"/>
    </location>
</feature>
<evidence type="ECO:0000259" key="5">
    <source>
        <dbReference type="Pfam" id="PF00291"/>
    </source>
</evidence>
<dbReference type="EMBL" id="LT629774">
    <property type="protein sequence ID" value="SDS66966.1"/>
    <property type="molecule type" value="Genomic_DNA"/>
</dbReference>
<sequence>MKNKIIPYNPKLKEYARALRKNSTLTEVLLWKNIKNKALGVQFHRQVPMLDYIVDFYCFELMLAIEIDGNSHDFRYFEDSKRQYKLEDKGVEFIRFSDYDVKNNMFSVSMSLEKKIIELKTPLKSPQGDNTHKEVKVESLKEELIQSHNRIKPFIHKTPVLSSSLINKMVDANIVFKCENFQKMGAFKMRGASNAILSLTDEERQRGVVTHSSGNFAQAVSLSALNLGVKAYIVMPENAPQVKKNAVKTYGGEIIECESTPQAREATANKIKEEKGASFLHPSNQDEVIYGNSTAAIELLQEYPDLDVILVPVGGGGLIAGTALAAHYFLDKCKVIGGEPMEVDDAYRSLISGRIETNDSFQTIADGLRTHLGDRNFPIIQKHVDKIIRVEEAEIINAMQLIWERMKIVIEPSSAVAFAAVLKCKEEFKNKSVGIILSGGNVDVKNLPF</sequence>
<dbReference type="Pfam" id="PF00291">
    <property type="entry name" value="PALP"/>
    <property type="match status" value="1"/>
</dbReference>
<dbReference type="AlphaFoldDB" id="A0A1H1U3X5"/>
<evidence type="ECO:0000259" key="6">
    <source>
        <dbReference type="Pfam" id="PF04480"/>
    </source>
</evidence>
<dbReference type="InterPro" id="IPR001926">
    <property type="entry name" value="TrpB-like_PALP"/>
</dbReference>
<dbReference type="InterPro" id="IPR007569">
    <property type="entry name" value="DUF559"/>
</dbReference>
<comment type="similarity">
    <text evidence="2">Belongs to the serine/threonine dehydratase family.</text>
</comment>
<dbReference type="Gene3D" id="3.40.960.10">
    <property type="entry name" value="VSR Endonuclease"/>
    <property type="match status" value="1"/>
</dbReference>
<dbReference type="GO" id="GO:0030170">
    <property type="term" value="F:pyridoxal phosphate binding"/>
    <property type="evidence" value="ECO:0007669"/>
    <property type="project" value="TreeGrafter"/>
</dbReference>
<dbReference type="STRING" id="1249933.SAMN04489797_2121"/>
<dbReference type="SUPFAM" id="SSF53686">
    <property type="entry name" value="Tryptophan synthase beta subunit-like PLP-dependent enzymes"/>
    <property type="match status" value="1"/>
</dbReference>
<keyword evidence="4" id="KW-0456">Lyase</keyword>
<dbReference type="InterPro" id="IPR011335">
    <property type="entry name" value="Restrct_endonuc-II-like"/>
</dbReference>
<dbReference type="GO" id="GO:0000287">
    <property type="term" value="F:magnesium ion binding"/>
    <property type="evidence" value="ECO:0007669"/>
    <property type="project" value="TreeGrafter"/>
</dbReference>
<reference evidence="7 8" key="1">
    <citation type="submission" date="2016-10" db="EMBL/GenBank/DDBJ databases">
        <authorList>
            <person name="Varghese N."/>
            <person name="Submissions S."/>
        </authorList>
    </citation>
    <scope>NUCLEOTIDE SEQUENCE [LARGE SCALE GENOMIC DNA]</scope>
    <source>
        <strain evidence="7 8">RHA_55</strain>
    </source>
</reference>
<accession>A0A1H1U3X5</accession>
<evidence type="ECO:0000256" key="3">
    <source>
        <dbReference type="ARBA" id="ARBA00022898"/>
    </source>
</evidence>
<organism evidence="7 8">
    <name type="scientific">Winogradskyella sediminis</name>
    <dbReference type="NCBI Taxonomy" id="1382466"/>
    <lineage>
        <taxon>Bacteria</taxon>
        <taxon>Pseudomonadati</taxon>
        <taxon>Bacteroidota</taxon>
        <taxon>Flavobacteriia</taxon>
        <taxon>Flavobacteriales</taxon>
        <taxon>Flavobacteriaceae</taxon>
        <taxon>Winogradskyella</taxon>
    </lineage>
</organism>
<evidence type="ECO:0000256" key="4">
    <source>
        <dbReference type="ARBA" id="ARBA00023239"/>
    </source>
</evidence>
<dbReference type="InterPro" id="IPR047216">
    <property type="entry name" value="Endonuclease_DUF559_bact"/>
</dbReference>
<keyword evidence="8" id="KW-1185">Reference proteome</keyword>
<evidence type="ECO:0000256" key="2">
    <source>
        <dbReference type="ARBA" id="ARBA00010869"/>
    </source>
</evidence>
<dbReference type="GO" id="GO:0005524">
    <property type="term" value="F:ATP binding"/>
    <property type="evidence" value="ECO:0007669"/>
    <property type="project" value="TreeGrafter"/>
</dbReference>
<dbReference type="GO" id="GO:0030378">
    <property type="term" value="F:serine racemase activity"/>
    <property type="evidence" value="ECO:0007669"/>
    <property type="project" value="TreeGrafter"/>
</dbReference>
<dbReference type="PANTHER" id="PTHR43050">
    <property type="entry name" value="SERINE / THREONINE RACEMASE FAMILY MEMBER"/>
    <property type="match status" value="1"/>
</dbReference>
<evidence type="ECO:0000256" key="1">
    <source>
        <dbReference type="ARBA" id="ARBA00001933"/>
    </source>
</evidence>
<dbReference type="Pfam" id="PF04480">
    <property type="entry name" value="DUF559"/>
    <property type="match status" value="1"/>
</dbReference>
<dbReference type="PANTHER" id="PTHR43050:SF1">
    <property type="entry name" value="SERINE RACEMASE"/>
    <property type="match status" value="1"/>
</dbReference>
<dbReference type="GO" id="GO:0070179">
    <property type="term" value="P:D-serine biosynthetic process"/>
    <property type="evidence" value="ECO:0007669"/>
    <property type="project" value="TreeGrafter"/>
</dbReference>
<evidence type="ECO:0000313" key="8">
    <source>
        <dbReference type="Proteomes" id="UP000198963"/>
    </source>
</evidence>
<dbReference type="GO" id="GO:0018114">
    <property type="term" value="F:threonine racemase activity"/>
    <property type="evidence" value="ECO:0007669"/>
    <property type="project" value="TreeGrafter"/>
</dbReference>
<protein>
    <submittedName>
        <fullName evidence="7">Threonine dehydratase</fullName>
    </submittedName>
</protein>
<dbReference type="Gene3D" id="3.40.50.1100">
    <property type="match status" value="2"/>
</dbReference>
<evidence type="ECO:0000313" key="7">
    <source>
        <dbReference type="EMBL" id="SDS66966.1"/>
    </source>
</evidence>
<keyword evidence="3" id="KW-0663">Pyridoxal phosphate</keyword>
<comment type="cofactor">
    <cofactor evidence="1">
        <name>pyridoxal 5'-phosphate</name>
        <dbReference type="ChEBI" id="CHEBI:597326"/>
    </cofactor>
</comment>
<dbReference type="Proteomes" id="UP000198963">
    <property type="component" value="Chromosome I"/>
</dbReference>
<name>A0A1H1U3X5_9FLAO</name>
<gene>
    <name evidence="7" type="ORF">SAMN04489797_2121</name>
</gene>